<dbReference type="PROSITE" id="PS50089">
    <property type="entry name" value="ZF_RING_2"/>
    <property type="match status" value="1"/>
</dbReference>
<dbReference type="GO" id="GO:0016787">
    <property type="term" value="F:hydrolase activity"/>
    <property type="evidence" value="ECO:0007669"/>
    <property type="project" value="UniProtKB-KW"/>
</dbReference>
<evidence type="ECO:0000256" key="9">
    <source>
        <dbReference type="SAM" id="MobiDB-lite"/>
    </source>
</evidence>
<dbReference type="Gene3D" id="3.30.40.10">
    <property type="entry name" value="Zinc/RING finger domain, C3HC4 (zinc finger)"/>
    <property type="match status" value="1"/>
</dbReference>
<evidence type="ECO:0000256" key="1">
    <source>
        <dbReference type="ARBA" id="ARBA00022723"/>
    </source>
</evidence>
<dbReference type="EMBL" id="HE573027">
    <property type="protein sequence ID" value="CCC53481.1"/>
    <property type="molecule type" value="Genomic_DNA"/>
</dbReference>
<keyword evidence="2" id="KW-0547">Nucleotide-binding</keyword>
<dbReference type="SMART" id="SM00184">
    <property type="entry name" value="RING"/>
    <property type="match status" value="1"/>
</dbReference>
<proteinExistence type="predicted"/>
<dbReference type="Pfam" id="PF00097">
    <property type="entry name" value="zf-C3HC4"/>
    <property type="match status" value="1"/>
</dbReference>
<dbReference type="GO" id="GO:0008094">
    <property type="term" value="F:ATP-dependent activity, acting on DNA"/>
    <property type="evidence" value="ECO:0007669"/>
    <property type="project" value="TreeGrafter"/>
</dbReference>
<dbReference type="InterPro" id="IPR038718">
    <property type="entry name" value="SNF2-like_sf"/>
</dbReference>
<dbReference type="GO" id="GO:0005634">
    <property type="term" value="C:nucleus"/>
    <property type="evidence" value="ECO:0007669"/>
    <property type="project" value="TreeGrafter"/>
</dbReference>
<dbReference type="InterPro" id="IPR001841">
    <property type="entry name" value="Znf_RING"/>
</dbReference>
<keyword evidence="3 8" id="KW-0863">Zinc-finger</keyword>
<keyword evidence="5" id="KW-0347">Helicase</keyword>
<dbReference type="PANTHER" id="PTHR45626">
    <property type="entry name" value="TRANSCRIPTION TERMINATION FACTOR 2-RELATED"/>
    <property type="match status" value="1"/>
</dbReference>
<feature type="region of interest" description="Disordered" evidence="9">
    <location>
        <begin position="374"/>
        <end position="400"/>
    </location>
</feature>
<dbReference type="InterPro" id="IPR000330">
    <property type="entry name" value="SNF2_N"/>
</dbReference>
<accession>G0UCC9</accession>
<dbReference type="Gene3D" id="3.40.50.10810">
    <property type="entry name" value="Tandem AAA-ATPase domain"/>
    <property type="match status" value="1"/>
</dbReference>
<dbReference type="SUPFAM" id="SSF57850">
    <property type="entry name" value="RING/U-box"/>
    <property type="match status" value="1"/>
</dbReference>
<evidence type="ECO:0000256" key="5">
    <source>
        <dbReference type="ARBA" id="ARBA00022806"/>
    </source>
</evidence>
<evidence type="ECO:0000256" key="7">
    <source>
        <dbReference type="ARBA" id="ARBA00022840"/>
    </source>
</evidence>
<feature type="domain" description="RING-type" evidence="10">
    <location>
        <begin position="521"/>
        <end position="559"/>
    </location>
</feature>
<name>G0UCC9_TRYVY</name>
<reference evidence="11" key="1">
    <citation type="journal article" date="2012" name="Proc. Natl. Acad. Sci. U.S.A.">
        <title>Antigenic diversity is generated by distinct evolutionary mechanisms in African trypanosome species.</title>
        <authorList>
            <person name="Jackson A.P."/>
            <person name="Berry A."/>
            <person name="Aslett M."/>
            <person name="Allison H.C."/>
            <person name="Burton P."/>
            <person name="Vavrova-Anderson J."/>
            <person name="Brown R."/>
            <person name="Browne H."/>
            <person name="Corton N."/>
            <person name="Hauser H."/>
            <person name="Gamble J."/>
            <person name="Gilderthorp R."/>
            <person name="Marcello L."/>
            <person name="McQuillan J."/>
            <person name="Otto T.D."/>
            <person name="Quail M.A."/>
            <person name="Sanders M.J."/>
            <person name="van Tonder A."/>
            <person name="Ginger M.L."/>
            <person name="Field M.C."/>
            <person name="Barry J.D."/>
            <person name="Hertz-Fowler C."/>
            <person name="Berriman M."/>
        </authorList>
    </citation>
    <scope>NUCLEOTIDE SEQUENCE</scope>
    <source>
        <strain evidence="11">Y486</strain>
    </source>
</reference>
<dbReference type="GO" id="GO:0008270">
    <property type="term" value="F:zinc ion binding"/>
    <property type="evidence" value="ECO:0007669"/>
    <property type="project" value="UniProtKB-KW"/>
</dbReference>
<evidence type="ECO:0000313" key="11">
    <source>
        <dbReference type="EMBL" id="CCC53481.1"/>
    </source>
</evidence>
<evidence type="ECO:0000256" key="6">
    <source>
        <dbReference type="ARBA" id="ARBA00022833"/>
    </source>
</evidence>
<gene>
    <name evidence="11" type="ORF">TVY486_1109650</name>
</gene>
<keyword evidence="6" id="KW-0862">Zinc</keyword>
<sequence length="777" mass="87180">MVWHKKVKVTASLTGAAPRATAPLLSDVQEQTDAVLRDDSCTEDGSDASVFKEEEMTSDSDVEEDKQEELLWTCVKKNRPTGGVPSTWMQAGVLENEQQADAPRCYQDAWLSPYHMKVLHWMRLQEANARDITYKLHETTLPEAKGEKGFPKQILSCFKAPGGVLVSPLHMEAVRLLITLVEADLQQQKGEEEDLLRGSRLLSSRATLIVSPAGMRRTWINLLERSRVPPPRVLLYKSGGKGIEPLKIASAYDYVLVSHRQMETEPDPVTEFPGCLHSINWRRVILDQPHLKSYFNSMGSFLPTKVSASYRWVIVPALPVRLQRLYVIVRFLHVPQLRLWPVWFQRVNGTVNAAHRKAAAQLIQFIQGTMTASLKPDNGGGSGVERGEDEKSKDGEGDWRAVLPPDVAVIRVELSESEVMCVHSLTGRALKLFQRLDDQKKVCSGALRWLKFANDATLHTNVGMCALRRKQPVQVANTEERKRAFEKFVRTVSRKISKESATYWSTSKGRFLDGSFMNEDCGICRDIFTNPVILSCGHYFCRDCIEGHFSRRSVCPVCSNSSQIAVEIPEEVMSIAFDGTYAIDPVSWQPSSKTNALLEQIQAIHEEGKVVVFCASDSFLKHVQHVLKTRNVHGALYPVESSLKKREQVMRRFHGDAGNGDCKENGLHGNEEAQPSVRVLLVSLKACLRGECFGGASHYFLMQCTWSPVLEDNVFASIGNIKAKHAVRIAKFVAETPLEVKLHELCQLRRANDVAKRLKWTEVVELFNSCAHGPTPQ</sequence>
<evidence type="ECO:0000256" key="8">
    <source>
        <dbReference type="PROSITE-ProRule" id="PRU00175"/>
    </source>
</evidence>
<protein>
    <recommendedName>
        <fullName evidence="10">RING-type domain-containing protein</fullName>
    </recommendedName>
</protein>
<dbReference type="GO" id="GO:0006281">
    <property type="term" value="P:DNA repair"/>
    <property type="evidence" value="ECO:0007669"/>
    <property type="project" value="TreeGrafter"/>
</dbReference>
<dbReference type="Pfam" id="PF00176">
    <property type="entry name" value="SNF2-rel_dom"/>
    <property type="match status" value="1"/>
</dbReference>
<evidence type="ECO:0000256" key="2">
    <source>
        <dbReference type="ARBA" id="ARBA00022741"/>
    </source>
</evidence>
<dbReference type="Gene3D" id="3.40.50.300">
    <property type="entry name" value="P-loop containing nucleotide triphosphate hydrolases"/>
    <property type="match status" value="1"/>
</dbReference>
<evidence type="ECO:0000256" key="4">
    <source>
        <dbReference type="ARBA" id="ARBA00022801"/>
    </source>
</evidence>
<dbReference type="GO" id="GO:0005524">
    <property type="term" value="F:ATP binding"/>
    <property type="evidence" value="ECO:0007669"/>
    <property type="project" value="UniProtKB-KW"/>
</dbReference>
<dbReference type="PANTHER" id="PTHR45626:SF17">
    <property type="entry name" value="HELICASE-LIKE TRANSCRIPTION FACTOR"/>
    <property type="match status" value="1"/>
</dbReference>
<dbReference type="InterPro" id="IPR018957">
    <property type="entry name" value="Znf_C3HC4_RING-type"/>
</dbReference>
<feature type="region of interest" description="Disordered" evidence="9">
    <location>
        <begin position="35"/>
        <end position="63"/>
    </location>
</feature>
<dbReference type="InterPro" id="IPR027417">
    <property type="entry name" value="P-loop_NTPase"/>
</dbReference>
<feature type="compositionally biased region" description="Basic and acidic residues" evidence="9">
    <location>
        <begin position="385"/>
        <end position="399"/>
    </location>
</feature>
<dbReference type="SUPFAM" id="SSF52540">
    <property type="entry name" value="P-loop containing nucleoside triphosphate hydrolases"/>
    <property type="match status" value="1"/>
</dbReference>
<dbReference type="InterPro" id="IPR050628">
    <property type="entry name" value="SNF2_RAD54_helicase_TF"/>
</dbReference>
<dbReference type="CDD" id="cd16449">
    <property type="entry name" value="RING-HC"/>
    <property type="match status" value="1"/>
</dbReference>
<dbReference type="InterPro" id="IPR017907">
    <property type="entry name" value="Znf_RING_CS"/>
</dbReference>
<dbReference type="GO" id="GO:0004386">
    <property type="term" value="F:helicase activity"/>
    <property type="evidence" value="ECO:0007669"/>
    <property type="project" value="UniProtKB-KW"/>
</dbReference>
<keyword evidence="4" id="KW-0378">Hydrolase</keyword>
<keyword evidence="1" id="KW-0479">Metal-binding</keyword>
<keyword evidence="7" id="KW-0067">ATP-binding</keyword>
<evidence type="ECO:0000259" key="10">
    <source>
        <dbReference type="PROSITE" id="PS50089"/>
    </source>
</evidence>
<organism evidence="11">
    <name type="scientific">Trypanosoma vivax (strain Y486)</name>
    <dbReference type="NCBI Taxonomy" id="1055687"/>
    <lineage>
        <taxon>Eukaryota</taxon>
        <taxon>Discoba</taxon>
        <taxon>Euglenozoa</taxon>
        <taxon>Kinetoplastea</taxon>
        <taxon>Metakinetoplastina</taxon>
        <taxon>Trypanosomatida</taxon>
        <taxon>Trypanosomatidae</taxon>
        <taxon>Trypanosoma</taxon>
        <taxon>Duttonella</taxon>
    </lineage>
</organism>
<dbReference type="PROSITE" id="PS00518">
    <property type="entry name" value="ZF_RING_1"/>
    <property type="match status" value="1"/>
</dbReference>
<evidence type="ECO:0000256" key="3">
    <source>
        <dbReference type="ARBA" id="ARBA00022771"/>
    </source>
</evidence>
<dbReference type="InterPro" id="IPR013083">
    <property type="entry name" value="Znf_RING/FYVE/PHD"/>
</dbReference>
<dbReference type="VEuPathDB" id="TriTrypDB:TvY486_1109650"/>
<dbReference type="AlphaFoldDB" id="G0UCC9"/>